<keyword evidence="5" id="KW-1185">Reference proteome</keyword>
<dbReference type="Pfam" id="PF10017">
    <property type="entry name" value="Methyltransf_33"/>
    <property type="match status" value="1"/>
</dbReference>
<dbReference type="PANTHER" id="PTHR43397:SF1">
    <property type="entry name" value="ERGOTHIONEINE BIOSYNTHESIS PROTEIN 1"/>
    <property type="match status" value="1"/>
</dbReference>
<keyword evidence="1" id="KW-0489">Methyltransferase</keyword>
<dbReference type="PANTHER" id="PTHR43397">
    <property type="entry name" value="ERGOTHIONEINE BIOSYNTHESIS PROTEIN 1"/>
    <property type="match status" value="1"/>
</dbReference>
<protein>
    <submittedName>
        <fullName evidence="4">Histidine N-alpha-methyltransferase</fullName>
    </submittedName>
</protein>
<dbReference type="InterPro" id="IPR029063">
    <property type="entry name" value="SAM-dependent_MTases_sf"/>
</dbReference>
<dbReference type="Proteomes" id="UP000289200">
    <property type="component" value="Unassembled WGS sequence"/>
</dbReference>
<accession>A0A3S4AXR1</accession>
<evidence type="ECO:0000259" key="3">
    <source>
        <dbReference type="Pfam" id="PF10017"/>
    </source>
</evidence>
<dbReference type="RefSeq" id="WP_129608372.1">
    <property type="nucleotide sequence ID" value="NZ_UWOC01000111.1"/>
</dbReference>
<proteinExistence type="predicted"/>
<feature type="domain" description="Histidine-specific methyltransferase SAM-dependent" evidence="3">
    <location>
        <begin position="28"/>
        <end position="324"/>
    </location>
</feature>
<dbReference type="InterPro" id="IPR035094">
    <property type="entry name" value="EgtD"/>
</dbReference>
<dbReference type="InterPro" id="IPR017804">
    <property type="entry name" value="MeTrfase_EgtD-like"/>
</dbReference>
<dbReference type="PIRSF" id="PIRSF018005">
    <property type="entry name" value="UCP018005"/>
    <property type="match status" value="1"/>
</dbReference>
<dbReference type="InterPro" id="IPR051128">
    <property type="entry name" value="EgtD_Methyltrsf_superfamily"/>
</dbReference>
<evidence type="ECO:0000313" key="4">
    <source>
        <dbReference type="EMBL" id="VCU06767.1"/>
    </source>
</evidence>
<evidence type="ECO:0000256" key="1">
    <source>
        <dbReference type="ARBA" id="ARBA00022603"/>
    </source>
</evidence>
<sequence>MTAHVRVPRGLRLPSDVVSDVGRAAFLTDVIAGLSADPKRIPPKYFYDERGSQLFEAITRTPEYYPTRTELGILTEHAADIARVIPDGAAMIEFGAGALTKARILLAASPVSVFVPVDISGDFLAGEAAKLAAELPDLTVRPVAADFTAPFVLPAEAEHRPRIGFFPGSTLGNYEPHEAAAFLRHAGQIIGPGGRLIVGIDLVKDVDVLNRAYNDASGVTAAFNLNLLRRINRELGGNFDLDTFWHRAFYNREHHRIEMHLASRVRQRVRVDGRCFDFRRGETIHTESSYKYTTELFRALAAGSGWRLAETWTDRDGWFAVHALVRA</sequence>
<dbReference type="Gene3D" id="3.40.50.150">
    <property type="entry name" value="Vaccinia Virus protein VP39"/>
    <property type="match status" value="1"/>
</dbReference>
<dbReference type="GO" id="GO:0008168">
    <property type="term" value="F:methyltransferase activity"/>
    <property type="evidence" value="ECO:0007669"/>
    <property type="project" value="UniProtKB-KW"/>
</dbReference>
<dbReference type="InterPro" id="IPR019257">
    <property type="entry name" value="MeTrfase_dom"/>
</dbReference>
<evidence type="ECO:0000256" key="2">
    <source>
        <dbReference type="ARBA" id="ARBA00022679"/>
    </source>
</evidence>
<dbReference type="EMBL" id="UWOC01000111">
    <property type="protein sequence ID" value="VCU06767.1"/>
    <property type="molecule type" value="Genomic_DNA"/>
</dbReference>
<dbReference type="NCBIfam" id="TIGR03438">
    <property type="entry name" value="egtD_ergothio"/>
    <property type="match status" value="1"/>
</dbReference>
<dbReference type="GO" id="GO:0032259">
    <property type="term" value="P:methylation"/>
    <property type="evidence" value="ECO:0007669"/>
    <property type="project" value="UniProtKB-KW"/>
</dbReference>
<organism evidence="4 5">
    <name type="scientific">Rhodoplanes serenus</name>
    <dbReference type="NCBI Taxonomy" id="200615"/>
    <lineage>
        <taxon>Bacteria</taxon>
        <taxon>Pseudomonadati</taxon>
        <taxon>Pseudomonadota</taxon>
        <taxon>Alphaproteobacteria</taxon>
        <taxon>Hyphomicrobiales</taxon>
        <taxon>Nitrobacteraceae</taxon>
        <taxon>Rhodoplanes</taxon>
    </lineage>
</organism>
<evidence type="ECO:0000313" key="5">
    <source>
        <dbReference type="Proteomes" id="UP000289200"/>
    </source>
</evidence>
<gene>
    <name evidence="4" type="primary">egtD</name>
    <name evidence="4" type="ORF">RHODGE_RHODGE_01414</name>
</gene>
<keyword evidence="2" id="KW-0808">Transferase</keyword>
<dbReference type="AlphaFoldDB" id="A0A3S4AXR1"/>
<dbReference type="OrthoDB" id="5289726at2"/>
<name>A0A3S4AXR1_9BRAD</name>
<dbReference type="SUPFAM" id="SSF53335">
    <property type="entry name" value="S-adenosyl-L-methionine-dependent methyltransferases"/>
    <property type="match status" value="1"/>
</dbReference>
<reference evidence="5" key="1">
    <citation type="submission" date="2018-10" db="EMBL/GenBank/DDBJ databases">
        <authorList>
            <person name="Peiro R."/>
            <person name="Begona"/>
            <person name="Cbmso G."/>
            <person name="Lopez M."/>
            <person name="Gonzalez S."/>
            <person name="Sacristan E."/>
            <person name="Castillo E."/>
        </authorList>
    </citation>
    <scope>NUCLEOTIDE SEQUENCE [LARGE SCALE GENOMIC DNA]</scope>
</reference>
<comment type="caution">
    <text evidence="4">The sequence shown here is derived from an EMBL/GenBank/DDBJ whole genome shotgun (WGS) entry which is preliminary data.</text>
</comment>